<evidence type="ECO:0000313" key="3">
    <source>
        <dbReference type="EMBL" id="BDU74691.1"/>
    </source>
</evidence>
<feature type="domain" description="PGM1 C-terminal" evidence="1">
    <location>
        <begin position="388"/>
        <end position="435"/>
    </location>
</feature>
<reference evidence="4" key="1">
    <citation type="journal article" date="2023" name="Int. J. Syst. Evol. Microbiol.">
        <title>Mesoterricola silvestris gen. nov., sp. nov., Mesoterricola sediminis sp. nov., Geothrix oryzae sp. nov., Geothrix edaphica sp. nov., Geothrix rubra sp. nov., and Geothrix limicola sp. nov., six novel members of Acidobacteriota isolated from soils.</title>
        <authorList>
            <person name="Itoh H."/>
            <person name="Sugisawa Y."/>
            <person name="Mise K."/>
            <person name="Xu Z."/>
            <person name="Kuniyasu M."/>
            <person name="Ushijima N."/>
            <person name="Kawano K."/>
            <person name="Kobayashi E."/>
            <person name="Shiratori Y."/>
            <person name="Masuda Y."/>
            <person name="Senoo K."/>
        </authorList>
    </citation>
    <scope>NUCLEOTIDE SEQUENCE [LARGE SCALE GENOMIC DNA]</scope>
    <source>
        <strain evidence="4">W79</strain>
    </source>
</reference>
<dbReference type="EMBL" id="AP027080">
    <property type="protein sequence ID" value="BDU74691.1"/>
    <property type="molecule type" value="Genomic_DNA"/>
</dbReference>
<accession>A0AA48KAI5</accession>
<dbReference type="AlphaFoldDB" id="A0AA48KAI5"/>
<dbReference type="InterPro" id="IPR041356">
    <property type="entry name" value="PGM1_C"/>
</dbReference>
<dbReference type="Proteomes" id="UP001238179">
    <property type="component" value="Chromosome"/>
</dbReference>
<evidence type="ECO:0000259" key="2">
    <source>
        <dbReference type="Pfam" id="PF18604"/>
    </source>
</evidence>
<protein>
    <recommendedName>
        <fullName evidence="5">ATP-grasp domain-containing protein</fullName>
    </recommendedName>
</protein>
<sequence>MKKIVVGNVDCEAQCGDPTLRNVSERASSSRVANRMAWFLDEGDVFVTPYLILPEMMAYIGRFKGFLPGDVTQVFPGNDPADTVLITESLIEGSDLIERIRVNLVPGVPYGMISYFPDPGAGAIAQGLGLEVPDTDLKFMLDGRAAALSKKSLFRGLAEERDLRIPPGMICRTKEDLRMAISNHLARTGSVIVKQDLAGGGEGNVALTTELNRGYHPGAGQTLRIAGEDDLRTASEAVWSRYVDSRNTCLIVESFLLDAHPVYAEVDTRGQVAKVINLGSMRMDPTWVGFEYPVQNLAESQIAYLVHGSQAIGDACLRLGYKGLLNCDAVKADGSIYFHEVNVRYGGCSHLDAFCRLTLGEDYYGRHGIVTENRAPFKGTFEGLEAFLESEDLAFDLPRRRGVAIMTEDLARTGTFECLVVAESREEAMGLEDRLFGRALNPKVALRG</sequence>
<feature type="domain" description="Pre ATP-grasp" evidence="2">
    <location>
        <begin position="33"/>
        <end position="130"/>
    </location>
</feature>
<dbReference type="RefSeq" id="WP_316413363.1">
    <property type="nucleotide sequence ID" value="NZ_AP027080.1"/>
</dbReference>
<name>A0AA48KAI5_9BACT</name>
<evidence type="ECO:0008006" key="5">
    <source>
        <dbReference type="Google" id="ProtNLM"/>
    </source>
</evidence>
<keyword evidence="4" id="KW-1185">Reference proteome</keyword>
<dbReference type="SUPFAM" id="SSF56059">
    <property type="entry name" value="Glutathione synthetase ATP-binding domain-like"/>
    <property type="match status" value="1"/>
</dbReference>
<dbReference type="Pfam" id="PF18105">
    <property type="entry name" value="PGM1_C"/>
    <property type="match status" value="1"/>
</dbReference>
<evidence type="ECO:0000313" key="4">
    <source>
        <dbReference type="Proteomes" id="UP001238179"/>
    </source>
</evidence>
<evidence type="ECO:0000259" key="1">
    <source>
        <dbReference type="Pfam" id="PF18105"/>
    </source>
</evidence>
<dbReference type="KEGG" id="msil:METEAL_38650"/>
<dbReference type="Pfam" id="PF18604">
    <property type="entry name" value="PreAtp-grasp"/>
    <property type="match status" value="1"/>
</dbReference>
<dbReference type="InterPro" id="IPR040754">
    <property type="entry name" value="PreAtp-grasp"/>
</dbReference>
<organism evidence="3 4">
    <name type="scientific">Mesoterricola silvestris</name>
    <dbReference type="NCBI Taxonomy" id="2927979"/>
    <lineage>
        <taxon>Bacteria</taxon>
        <taxon>Pseudomonadati</taxon>
        <taxon>Acidobacteriota</taxon>
        <taxon>Holophagae</taxon>
        <taxon>Holophagales</taxon>
        <taxon>Holophagaceae</taxon>
        <taxon>Mesoterricola</taxon>
    </lineage>
</organism>
<gene>
    <name evidence="3" type="ORF">METEAL_38650</name>
</gene>
<proteinExistence type="predicted"/>